<dbReference type="InterPro" id="IPR029063">
    <property type="entry name" value="SAM-dependent_MTases_sf"/>
</dbReference>
<evidence type="ECO:0000259" key="4">
    <source>
        <dbReference type="Pfam" id="PF00891"/>
    </source>
</evidence>
<feature type="domain" description="O-methyltransferase C-terminal" evidence="4">
    <location>
        <begin position="193"/>
        <end position="396"/>
    </location>
</feature>
<protein>
    <recommendedName>
        <fullName evidence="4">O-methyltransferase C-terminal domain-containing protein</fullName>
    </recommendedName>
</protein>
<sequence length="422" mass="47050">MSGPPKARTLVQLAEDILAGAKALESRLDSSPTFQTDTIAALPSEHQHIRKSLIDDSSEMNALVRGASGPHSRIFNMSYSFLDHLALQAICHFRIPQAVPLNGSISFAELAKKCNDITEAQLIRLVRHAMNIHLFEEPHRGFVAHTADTALLVQDSTLSDLVLSLTEVLRPASLKVTEAIEKWPGSNEPTQTGWQLAYRTDKLMYETIKEDEAAQKRFSAHMEHISKQDPRSGERFAGMFPWGKFTQATVVDMGGGNGQYSVALAQAYPDLKFVVQDMPGMSDAGRANLPAELRGRIEFTEHDMFEPQPVQGADIYFLRHVFHNWSDGNCVRALKALVPALKPGARVLICDLVIPERGSAPAVEITEIRRLDMLMWSLFNSREREVTEFADVFKMADDRFEFLGAHGLEGSHDKICEAIWRG</sequence>
<dbReference type="Gene3D" id="3.40.50.150">
    <property type="entry name" value="Vaccinia Virus protein VP39"/>
    <property type="match status" value="1"/>
</dbReference>
<dbReference type="AlphaFoldDB" id="A0A423VK33"/>
<organism evidence="5 6">
    <name type="scientific">Cytospora schulzeri</name>
    <dbReference type="NCBI Taxonomy" id="448051"/>
    <lineage>
        <taxon>Eukaryota</taxon>
        <taxon>Fungi</taxon>
        <taxon>Dikarya</taxon>
        <taxon>Ascomycota</taxon>
        <taxon>Pezizomycotina</taxon>
        <taxon>Sordariomycetes</taxon>
        <taxon>Sordariomycetidae</taxon>
        <taxon>Diaporthales</taxon>
        <taxon>Cytosporaceae</taxon>
        <taxon>Cytospora</taxon>
    </lineage>
</organism>
<dbReference type="InterPro" id="IPR036388">
    <property type="entry name" value="WH-like_DNA-bd_sf"/>
</dbReference>
<dbReference type="Gene3D" id="1.10.10.10">
    <property type="entry name" value="Winged helix-like DNA-binding domain superfamily/Winged helix DNA-binding domain"/>
    <property type="match status" value="1"/>
</dbReference>
<proteinExistence type="predicted"/>
<reference evidence="5 6" key="1">
    <citation type="submission" date="2015-09" db="EMBL/GenBank/DDBJ databases">
        <title>Host preference determinants of Valsa canker pathogens revealed by comparative genomics.</title>
        <authorList>
            <person name="Yin Z."/>
            <person name="Huang L."/>
        </authorList>
    </citation>
    <scope>NUCLEOTIDE SEQUENCE [LARGE SCALE GENOMIC DNA]</scope>
    <source>
        <strain evidence="5 6">03-1</strain>
    </source>
</reference>
<accession>A0A423VK33</accession>
<evidence type="ECO:0000256" key="2">
    <source>
        <dbReference type="ARBA" id="ARBA00022679"/>
    </source>
</evidence>
<dbReference type="PANTHER" id="PTHR43712:SF5">
    <property type="entry name" value="O-METHYLTRANSFERASE ASQN-RELATED"/>
    <property type="match status" value="1"/>
</dbReference>
<dbReference type="SUPFAM" id="SSF46785">
    <property type="entry name" value="Winged helix' DNA-binding domain"/>
    <property type="match status" value="1"/>
</dbReference>
<dbReference type="Pfam" id="PF00891">
    <property type="entry name" value="Methyltransf_2"/>
    <property type="match status" value="1"/>
</dbReference>
<keyword evidence="3" id="KW-0949">S-adenosyl-L-methionine</keyword>
<dbReference type="SUPFAM" id="SSF53335">
    <property type="entry name" value="S-adenosyl-L-methionine-dependent methyltransferases"/>
    <property type="match status" value="1"/>
</dbReference>
<dbReference type="InterPro" id="IPR001077">
    <property type="entry name" value="COMT_C"/>
</dbReference>
<dbReference type="PANTHER" id="PTHR43712">
    <property type="entry name" value="PUTATIVE (AFU_ORTHOLOGUE AFUA_4G14580)-RELATED"/>
    <property type="match status" value="1"/>
</dbReference>
<dbReference type="Proteomes" id="UP000283895">
    <property type="component" value="Unassembled WGS sequence"/>
</dbReference>
<dbReference type="CDD" id="cd02440">
    <property type="entry name" value="AdoMet_MTases"/>
    <property type="match status" value="1"/>
</dbReference>
<dbReference type="EMBL" id="LKEA01000056">
    <property type="protein sequence ID" value="ROV91351.1"/>
    <property type="molecule type" value="Genomic_DNA"/>
</dbReference>
<dbReference type="GO" id="GO:0032259">
    <property type="term" value="P:methylation"/>
    <property type="evidence" value="ECO:0007669"/>
    <property type="project" value="UniProtKB-KW"/>
</dbReference>
<evidence type="ECO:0000256" key="1">
    <source>
        <dbReference type="ARBA" id="ARBA00022603"/>
    </source>
</evidence>
<dbReference type="InterPro" id="IPR016461">
    <property type="entry name" value="COMT-like"/>
</dbReference>
<keyword evidence="2" id="KW-0808">Transferase</keyword>
<keyword evidence="6" id="KW-1185">Reference proteome</keyword>
<evidence type="ECO:0000256" key="3">
    <source>
        <dbReference type="ARBA" id="ARBA00022691"/>
    </source>
</evidence>
<comment type="caution">
    <text evidence="5">The sequence shown here is derived from an EMBL/GenBank/DDBJ whole genome shotgun (WGS) entry which is preliminary data.</text>
</comment>
<gene>
    <name evidence="5" type="ORF">VMCG_09693</name>
</gene>
<dbReference type="OrthoDB" id="1606438at2759"/>
<dbReference type="PROSITE" id="PS51683">
    <property type="entry name" value="SAM_OMT_II"/>
    <property type="match status" value="1"/>
</dbReference>
<evidence type="ECO:0000313" key="6">
    <source>
        <dbReference type="Proteomes" id="UP000283895"/>
    </source>
</evidence>
<evidence type="ECO:0000313" key="5">
    <source>
        <dbReference type="EMBL" id="ROV91351.1"/>
    </source>
</evidence>
<dbReference type="InterPro" id="IPR036390">
    <property type="entry name" value="WH_DNA-bd_sf"/>
</dbReference>
<name>A0A423VK33_9PEZI</name>
<dbReference type="GO" id="GO:0008171">
    <property type="term" value="F:O-methyltransferase activity"/>
    <property type="evidence" value="ECO:0007669"/>
    <property type="project" value="InterPro"/>
</dbReference>
<keyword evidence="1" id="KW-0489">Methyltransferase</keyword>